<dbReference type="Pfam" id="PF03145">
    <property type="entry name" value="Sina_TRAF"/>
    <property type="match status" value="1"/>
</dbReference>
<dbReference type="PANTHER" id="PTHR45877">
    <property type="entry name" value="E3 UBIQUITIN-PROTEIN LIGASE SIAH2"/>
    <property type="match status" value="1"/>
</dbReference>
<evidence type="ECO:0000256" key="11">
    <source>
        <dbReference type="SAM" id="MobiDB-lite"/>
    </source>
</evidence>
<comment type="function">
    <text evidence="10">E3 ubiquitin-protein ligase that mediates ubiquitination and subsequent proteasomal degradation of target proteins. E3 ubiquitin ligases accept ubiquitin from an E2 ubiquitin-conjugating enzyme in the form of a thioester and then directly transfers the ubiquitin to targeted substrates.</text>
</comment>
<reference evidence="13 14" key="1">
    <citation type="submission" date="2023-03" db="EMBL/GenBank/DDBJ databases">
        <title>Genome insight into feeding habits of ladybird beetles.</title>
        <authorList>
            <person name="Li H.-S."/>
            <person name="Huang Y.-H."/>
            <person name="Pang H."/>
        </authorList>
    </citation>
    <scope>NUCLEOTIDE SEQUENCE [LARGE SCALE GENOMIC DNA]</scope>
    <source>
        <strain evidence="13">SYSU_2023b</strain>
        <tissue evidence="13">Whole body</tissue>
    </source>
</reference>
<dbReference type="Pfam" id="PF21361">
    <property type="entry name" value="Sina_ZnF"/>
    <property type="match status" value="1"/>
</dbReference>
<evidence type="ECO:0000256" key="9">
    <source>
        <dbReference type="PROSITE-ProRule" id="PRU00455"/>
    </source>
</evidence>
<feature type="compositionally biased region" description="Polar residues" evidence="11">
    <location>
        <begin position="289"/>
        <end position="301"/>
    </location>
</feature>
<dbReference type="SUPFAM" id="SSF49599">
    <property type="entry name" value="TRAF domain-like"/>
    <property type="match status" value="1"/>
</dbReference>
<keyword evidence="8 10" id="KW-0862">Zinc</keyword>
<dbReference type="Proteomes" id="UP001431783">
    <property type="component" value="Unassembled WGS sequence"/>
</dbReference>
<dbReference type="EC" id="2.3.2.27" evidence="10"/>
<dbReference type="GO" id="GO:0043161">
    <property type="term" value="P:proteasome-mediated ubiquitin-dependent protein catabolic process"/>
    <property type="evidence" value="ECO:0007669"/>
    <property type="project" value="TreeGrafter"/>
</dbReference>
<keyword evidence="7 10" id="KW-0833">Ubl conjugation pathway</keyword>
<dbReference type="InterPro" id="IPR013083">
    <property type="entry name" value="Znf_RING/FYVE/PHD"/>
</dbReference>
<feature type="compositionally biased region" description="Basic and acidic residues" evidence="11">
    <location>
        <begin position="274"/>
        <end position="288"/>
    </location>
</feature>
<dbReference type="InterPro" id="IPR013010">
    <property type="entry name" value="Znf_SIAH"/>
</dbReference>
<sequence length="314" mass="36332">MDDSILIELECPVCTNLLSPPIRQCATGHSVCSDCFVKLKKCSLCLREFTDSRNFTLESLSLKIKYPCENESYGCQQRLTYSEREDHHRNCRKGLKFSCAMEGCPFVGDPADLKAHWLSKRTIFRDVQKDVVHLINGQYKVDLIEAFNELFWFKRSFYDDNIYFAMQYIGNPTKAESFYFEVEFCEINTNRNKLTLSHMCSSTEISDDKLFSYSVYSSRVGFDSVHSYLAYKSNCDAQLVYTLKIFQIGHIAQPNLEKRIDEKERFHKRNSQAVKEKNPVAEKTERNLPDQSNKGGSVKVNSSEKKDSQLLIEL</sequence>
<comment type="domain">
    <text evidence="10">The RING-type zinc finger domain is essential for ubiquitin ligase activity.</text>
</comment>
<keyword evidence="5 10" id="KW-0479">Metal-binding</keyword>
<keyword evidence="6 9" id="KW-0863">Zinc-finger</keyword>
<accession>A0AAW1TS00</accession>
<comment type="caution">
    <text evidence="13">The sequence shown here is derived from an EMBL/GenBank/DDBJ whole genome shotgun (WGS) entry which is preliminary data.</text>
</comment>
<evidence type="ECO:0000256" key="5">
    <source>
        <dbReference type="ARBA" id="ARBA00022723"/>
    </source>
</evidence>
<dbReference type="GO" id="GO:0005737">
    <property type="term" value="C:cytoplasm"/>
    <property type="evidence" value="ECO:0007669"/>
    <property type="project" value="InterPro"/>
</dbReference>
<dbReference type="GO" id="GO:0061630">
    <property type="term" value="F:ubiquitin protein ligase activity"/>
    <property type="evidence" value="ECO:0007669"/>
    <property type="project" value="UniProtKB-EC"/>
</dbReference>
<evidence type="ECO:0000256" key="3">
    <source>
        <dbReference type="ARBA" id="ARBA00009119"/>
    </source>
</evidence>
<dbReference type="EMBL" id="JARQZJ010000022">
    <property type="protein sequence ID" value="KAK9873574.1"/>
    <property type="molecule type" value="Genomic_DNA"/>
</dbReference>
<evidence type="ECO:0000256" key="8">
    <source>
        <dbReference type="ARBA" id="ARBA00022833"/>
    </source>
</evidence>
<dbReference type="GO" id="GO:0008270">
    <property type="term" value="F:zinc ion binding"/>
    <property type="evidence" value="ECO:0007669"/>
    <property type="project" value="UniProtKB-KW"/>
</dbReference>
<gene>
    <name evidence="13" type="ORF">WA026_023131</name>
</gene>
<evidence type="ECO:0000256" key="10">
    <source>
        <dbReference type="RuleBase" id="RU201113"/>
    </source>
</evidence>
<dbReference type="AlphaFoldDB" id="A0AAW1TS00"/>
<dbReference type="GO" id="GO:0031624">
    <property type="term" value="F:ubiquitin conjugating enzyme binding"/>
    <property type="evidence" value="ECO:0007669"/>
    <property type="project" value="TreeGrafter"/>
</dbReference>
<keyword evidence="4" id="KW-0808">Transferase</keyword>
<feature type="region of interest" description="Disordered" evidence="11">
    <location>
        <begin position="266"/>
        <end position="314"/>
    </location>
</feature>
<evidence type="ECO:0000256" key="2">
    <source>
        <dbReference type="ARBA" id="ARBA00004906"/>
    </source>
</evidence>
<dbReference type="PROSITE" id="PS51081">
    <property type="entry name" value="ZF_SIAH"/>
    <property type="match status" value="1"/>
</dbReference>
<dbReference type="PANTHER" id="PTHR45877:SF2">
    <property type="entry name" value="E3 UBIQUITIN-PROTEIN LIGASE SINA-RELATED"/>
    <property type="match status" value="1"/>
</dbReference>
<comment type="pathway">
    <text evidence="2 10">Protein modification; protein ubiquitination.</text>
</comment>
<dbReference type="InterPro" id="IPR049548">
    <property type="entry name" value="Sina-like_RING"/>
</dbReference>
<evidence type="ECO:0000256" key="4">
    <source>
        <dbReference type="ARBA" id="ARBA00022679"/>
    </source>
</evidence>
<organism evidence="13 14">
    <name type="scientific">Henosepilachna vigintioctopunctata</name>
    <dbReference type="NCBI Taxonomy" id="420089"/>
    <lineage>
        <taxon>Eukaryota</taxon>
        <taxon>Metazoa</taxon>
        <taxon>Ecdysozoa</taxon>
        <taxon>Arthropoda</taxon>
        <taxon>Hexapoda</taxon>
        <taxon>Insecta</taxon>
        <taxon>Pterygota</taxon>
        <taxon>Neoptera</taxon>
        <taxon>Endopterygota</taxon>
        <taxon>Coleoptera</taxon>
        <taxon>Polyphaga</taxon>
        <taxon>Cucujiformia</taxon>
        <taxon>Coccinelloidea</taxon>
        <taxon>Coccinellidae</taxon>
        <taxon>Epilachninae</taxon>
        <taxon>Epilachnini</taxon>
        <taxon>Henosepilachna</taxon>
    </lineage>
</organism>
<dbReference type="InterPro" id="IPR018121">
    <property type="entry name" value="7-in-absentia-prot_TRAF-dom"/>
</dbReference>
<dbReference type="Pfam" id="PF21362">
    <property type="entry name" value="Sina_RING"/>
    <property type="match status" value="1"/>
</dbReference>
<keyword evidence="14" id="KW-1185">Reference proteome</keyword>
<evidence type="ECO:0000259" key="12">
    <source>
        <dbReference type="PROSITE" id="PS51081"/>
    </source>
</evidence>
<evidence type="ECO:0000256" key="1">
    <source>
        <dbReference type="ARBA" id="ARBA00000900"/>
    </source>
</evidence>
<name>A0AAW1TS00_9CUCU</name>
<protein>
    <recommendedName>
        <fullName evidence="10">E3 ubiquitin-protein ligase</fullName>
        <ecNumber evidence="10">2.3.2.27</ecNumber>
    </recommendedName>
</protein>
<evidence type="ECO:0000313" key="14">
    <source>
        <dbReference type="Proteomes" id="UP001431783"/>
    </source>
</evidence>
<evidence type="ECO:0000256" key="6">
    <source>
        <dbReference type="ARBA" id="ARBA00022771"/>
    </source>
</evidence>
<dbReference type="InterPro" id="IPR004162">
    <property type="entry name" value="SINA-like_animal"/>
</dbReference>
<comment type="similarity">
    <text evidence="3 10">Belongs to the SINA (Seven in absentia) family.</text>
</comment>
<evidence type="ECO:0000256" key="7">
    <source>
        <dbReference type="ARBA" id="ARBA00022786"/>
    </source>
</evidence>
<feature type="domain" description="SIAH-type" evidence="12">
    <location>
        <begin position="63"/>
        <end position="122"/>
    </location>
</feature>
<dbReference type="Gene3D" id="3.30.40.10">
    <property type="entry name" value="Zinc/RING finger domain, C3HC4 (zinc finger)"/>
    <property type="match status" value="2"/>
</dbReference>
<proteinExistence type="inferred from homology"/>
<comment type="domain">
    <text evidence="10">The SBD domain (substrate-binding domain) mediates the interaction with substrate proteins. It is related to the TRAF family.</text>
</comment>
<comment type="catalytic activity">
    <reaction evidence="1 10">
        <text>S-ubiquitinyl-[E2 ubiquitin-conjugating enzyme]-L-cysteine + [acceptor protein]-L-lysine = [E2 ubiquitin-conjugating enzyme]-L-cysteine + N(6)-ubiquitinyl-[acceptor protein]-L-lysine.</text>
        <dbReference type="EC" id="2.3.2.27"/>
    </reaction>
</comment>
<evidence type="ECO:0000313" key="13">
    <source>
        <dbReference type="EMBL" id="KAK9873574.1"/>
    </source>
</evidence>